<dbReference type="AlphaFoldDB" id="A0A0H4WWR7"/>
<reference evidence="2 3" key="1">
    <citation type="journal article" date="2016" name="PLoS ONE">
        <title>Complete Genome Sequence and Comparative Genomics of a Novel Myxobacterium Myxococcus hansupus.</title>
        <authorList>
            <person name="Sharma G."/>
            <person name="Narwani T."/>
            <person name="Subramanian S."/>
        </authorList>
    </citation>
    <scope>NUCLEOTIDE SEQUENCE [LARGE SCALE GENOMIC DNA]</scope>
    <source>
        <strain evidence="3">mixupus</strain>
    </source>
</reference>
<keyword evidence="3" id="KW-1185">Reference proteome</keyword>
<feature type="region of interest" description="Disordered" evidence="1">
    <location>
        <begin position="24"/>
        <end position="57"/>
    </location>
</feature>
<evidence type="ECO:0000313" key="2">
    <source>
        <dbReference type="EMBL" id="AKQ67259.1"/>
    </source>
</evidence>
<protein>
    <submittedName>
        <fullName evidence="2">Uncharacterized protein</fullName>
    </submittedName>
</protein>
<proteinExistence type="predicted"/>
<gene>
    <name evidence="2" type="ORF">A176_004171</name>
</gene>
<dbReference type="EMBL" id="CP012109">
    <property type="protein sequence ID" value="AKQ67259.1"/>
    <property type="molecule type" value="Genomic_DNA"/>
</dbReference>
<organism evidence="2 3">
    <name type="scientific">Pseudomyxococcus hansupus</name>
    <dbReference type="NCBI Taxonomy" id="1297742"/>
    <lineage>
        <taxon>Bacteria</taxon>
        <taxon>Pseudomonadati</taxon>
        <taxon>Myxococcota</taxon>
        <taxon>Myxococcia</taxon>
        <taxon>Myxococcales</taxon>
        <taxon>Cystobacterineae</taxon>
        <taxon>Myxococcaceae</taxon>
        <taxon>Pseudomyxococcus</taxon>
    </lineage>
</organism>
<sequence length="57" mass="5935">MRGALLTACACVAAWWRAEASAGRRGLATVDQSPGARSETGLPSRHHMQTNGGQGVQ</sequence>
<dbReference type="Proteomes" id="UP000009026">
    <property type="component" value="Chromosome"/>
</dbReference>
<dbReference type="KEGG" id="mym:A176_004171"/>
<dbReference type="STRING" id="1297742.A176_004171"/>
<accession>A0A0H4WWR7</accession>
<name>A0A0H4WWR7_9BACT</name>
<evidence type="ECO:0000256" key="1">
    <source>
        <dbReference type="SAM" id="MobiDB-lite"/>
    </source>
</evidence>
<evidence type="ECO:0000313" key="3">
    <source>
        <dbReference type="Proteomes" id="UP000009026"/>
    </source>
</evidence>